<dbReference type="Pfam" id="PF00483">
    <property type="entry name" value="NTP_transferase"/>
    <property type="match status" value="1"/>
</dbReference>
<reference evidence="3" key="1">
    <citation type="submission" date="2018-05" db="EMBL/GenBank/DDBJ databases">
        <authorList>
            <person name="Lanie J.A."/>
            <person name="Ng W.-L."/>
            <person name="Kazmierczak K.M."/>
            <person name="Andrzejewski T.M."/>
            <person name="Davidsen T.M."/>
            <person name="Wayne K.J."/>
            <person name="Tettelin H."/>
            <person name="Glass J.I."/>
            <person name="Rusch D."/>
            <person name="Podicherti R."/>
            <person name="Tsui H.-C.T."/>
            <person name="Winkler M.E."/>
        </authorList>
    </citation>
    <scope>NUCLEOTIDE SEQUENCE</scope>
</reference>
<dbReference type="EMBL" id="UINC01009139">
    <property type="protein sequence ID" value="SVA41017.1"/>
    <property type="molecule type" value="Genomic_DNA"/>
</dbReference>
<organism evidence="3">
    <name type="scientific">marine metagenome</name>
    <dbReference type="NCBI Taxonomy" id="408172"/>
    <lineage>
        <taxon>unclassified sequences</taxon>
        <taxon>metagenomes</taxon>
        <taxon>ecological metagenomes</taxon>
    </lineage>
</organism>
<dbReference type="Pfam" id="PF24894">
    <property type="entry name" value="Hexapep_GlmU"/>
    <property type="match status" value="1"/>
</dbReference>
<dbReference type="Gene3D" id="3.90.550.10">
    <property type="entry name" value="Spore Coat Polysaccharide Biosynthesis Protein SpsA, Chain A"/>
    <property type="match status" value="1"/>
</dbReference>
<dbReference type="InterPro" id="IPR011004">
    <property type="entry name" value="Trimer_LpxA-like_sf"/>
</dbReference>
<dbReference type="CDD" id="cd04181">
    <property type="entry name" value="NTP_transferase"/>
    <property type="match status" value="1"/>
</dbReference>
<proteinExistence type="predicted"/>
<evidence type="ECO:0000259" key="2">
    <source>
        <dbReference type="Pfam" id="PF24894"/>
    </source>
</evidence>
<dbReference type="AlphaFoldDB" id="A0A381VMY7"/>
<protein>
    <submittedName>
        <fullName evidence="3">Uncharacterized protein</fullName>
    </submittedName>
</protein>
<dbReference type="PANTHER" id="PTHR22572">
    <property type="entry name" value="SUGAR-1-PHOSPHATE GUANYL TRANSFERASE"/>
    <property type="match status" value="1"/>
</dbReference>
<evidence type="ECO:0000313" key="3">
    <source>
        <dbReference type="EMBL" id="SVA41017.1"/>
    </source>
</evidence>
<name>A0A381VMY7_9ZZZZ</name>
<evidence type="ECO:0000259" key="1">
    <source>
        <dbReference type="Pfam" id="PF00483"/>
    </source>
</evidence>
<feature type="domain" description="Nucleotidyl transferase" evidence="1">
    <location>
        <begin position="4"/>
        <end position="228"/>
    </location>
</feature>
<sequence length="320" mass="34158">MDVVVLAGGFGTRLRPWTDSMPKPLLPILDKSMIEHVVAVLPESLVDRVLIAAGYGIDQMREYFSTLSLPYEMVIVEETEPLGTGGAIANCKDYLSGGTFCVINGDLITSLRVKEMLGVHIANEGIATISLWEVEDPSRFGVADFDPEEGKIRRFQEKPPREEAYSNLINAGTYILEPDIFKLMPEGAHSIERDVYEDLAEIGGLNGFPFEGWFVDAGTSASYIEAAQVCIANERFSSGTVEGDSWFGEGSDIEGEVSGSAIGAGTGIGEGASVRNSVVLDGAIIGEGAKVDRCLVGQGSSIAEGAILADTIVGHGERFE</sequence>
<accession>A0A381VMY7</accession>
<dbReference type="SUPFAM" id="SSF51161">
    <property type="entry name" value="Trimeric LpxA-like enzymes"/>
    <property type="match status" value="1"/>
</dbReference>
<dbReference type="Gene3D" id="2.160.10.10">
    <property type="entry name" value="Hexapeptide repeat proteins"/>
    <property type="match status" value="1"/>
</dbReference>
<dbReference type="SUPFAM" id="SSF53448">
    <property type="entry name" value="Nucleotide-diphospho-sugar transferases"/>
    <property type="match status" value="1"/>
</dbReference>
<dbReference type="InterPro" id="IPR050486">
    <property type="entry name" value="Mannose-1P_guanyltransferase"/>
</dbReference>
<gene>
    <name evidence="3" type="ORF">METZ01_LOCUS93871</name>
</gene>
<dbReference type="InterPro" id="IPR029044">
    <property type="entry name" value="Nucleotide-diphossugar_trans"/>
</dbReference>
<feature type="domain" description="Glucose-1-phosphate adenylyltransferase/Bifunctional protein GlmU-like C-terminal hexapeptide" evidence="2">
    <location>
        <begin position="243"/>
        <end position="307"/>
    </location>
</feature>
<dbReference type="InterPro" id="IPR005835">
    <property type="entry name" value="NTP_transferase_dom"/>
</dbReference>
<dbReference type="InterPro" id="IPR056818">
    <property type="entry name" value="GlmU/GlgC-like_hexapep"/>
</dbReference>